<dbReference type="EMBL" id="KZ821220">
    <property type="protein sequence ID" value="PYH48711.1"/>
    <property type="molecule type" value="Genomic_DNA"/>
</dbReference>
<name>A0A318ZM73_9EURO</name>
<dbReference type="RefSeq" id="XP_025434693.1">
    <property type="nucleotide sequence ID" value="XM_025577123.1"/>
</dbReference>
<gene>
    <name evidence="1" type="ORF">BP01DRAFT_379119</name>
</gene>
<dbReference type="GeneID" id="37078352"/>
<accession>A0A318ZM73</accession>
<evidence type="ECO:0000313" key="1">
    <source>
        <dbReference type="EMBL" id="PYH48711.1"/>
    </source>
</evidence>
<reference evidence="1 2" key="1">
    <citation type="submission" date="2016-12" db="EMBL/GenBank/DDBJ databases">
        <title>The genomes of Aspergillus section Nigri reveals drivers in fungal speciation.</title>
        <authorList>
            <consortium name="DOE Joint Genome Institute"/>
            <person name="Vesth T.C."/>
            <person name="Nybo J."/>
            <person name="Theobald S."/>
            <person name="Brandl J."/>
            <person name="Frisvad J.C."/>
            <person name="Nielsen K.F."/>
            <person name="Lyhne E.K."/>
            <person name="Kogle M.E."/>
            <person name="Kuo A."/>
            <person name="Riley R."/>
            <person name="Clum A."/>
            <person name="Nolan M."/>
            <person name="Lipzen A."/>
            <person name="Salamov A."/>
            <person name="Henrissat B."/>
            <person name="Wiebenga A."/>
            <person name="De Vries R.P."/>
            <person name="Grigoriev I.V."/>
            <person name="Mortensen U.H."/>
            <person name="Andersen M.R."/>
            <person name="Baker S.E."/>
        </authorList>
    </citation>
    <scope>NUCLEOTIDE SEQUENCE [LARGE SCALE GENOMIC DNA]</scope>
    <source>
        <strain evidence="1 2">JOP 1030-1</strain>
    </source>
</reference>
<dbReference type="STRING" id="1450539.A0A318ZM73"/>
<sequence length="655" mass="74815">MLSSSDSIALTAFIVSLNALSVTILQLLQQYFATAQGYNRCSRRYIGEWSRFRHRRYVWREFRFEVTFVRPVIYLGSPRPARPGNEGDLKDEWSWSWSLYDLIPSVRRDRAWRAQYVGRSMRIRGLMGDLEAGDADADIPVHVSWLLFLRHLMIYDRQATRAVWEKDSQGGQTVDQPLGTGTARVNDRALEAGVVLRSETKQQANSASDSEFGICIRFEPCTWDDLSGQSGSLTGIVSLRDLLVLNRLLGLEWCDGPFLQSKEPRPSLLSQLGLQAVGNSLAVSEDTTPQLRYEQREAKPPRLQRPRRETFHIHRGTMAMFYGHIPPAPKLLPTFDEAIAIDGDAAWESLVRRMWLRTHDETPPRQSLANCLLALCCTIISEPDMYAVRVPKPHRYLVGPFVRPKIAHIFREGVCQTREQDSGQSRMLDKICEALMELESFSGQESVAPLVSAERKQTELNFWVACQGASPMWTSFETNHAADAFFRLVHEWISWVEAELVAFVQRSDPAVGTYVSFYWDLVSAWMEFVVGAEKGEHGSAPHTQAHNPFAMWRRTMKALFECWHVIEEGVRKRGRWRAVMLANGVFSADLESDFDVLVPCDEVVGYEAISSTEIRDACLAMIFRGMCWHRCHCMEANEEPFRPEFFSNVQQVMIE</sequence>
<dbReference type="Proteomes" id="UP000248349">
    <property type="component" value="Unassembled WGS sequence"/>
</dbReference>
<protein>
    <submittedName>
        <fullName evidence="1">Uncharacterized protein</fullName>
    </submittedName>
</protein>
<keyword evidence="2" id="KW-1185">Reference proteome</keyword>
<evidence type="ECO:0000313" key="2">
    <source>
        <dbReference type="Proteomes" id="UP000248349"/>
    </source>
</evidence>
<dbReference type="OrthoDB" id="4488819at2759"/>
<proteinExistence type="predicted"/>
<organism evidence="1 2">
    <name type="scientific">Aspergillus saccharolyticus JOP 1030-1</name>
    <dbReference type="NCBI Taxonomy" id="1450539"/>
    <lineage>
        <taxon>Eukaryota</taxon>
        <taxon>Fungi</taxon>
        <taxon>Dikarya</taxon>
        <taxon>Ascomycota</taxon>
        <taxon>Pezizomycotina</taxon>
        <taxon>Eurotiomycetes</taxon>
        <taxon>Eurotiomycetidae</taxon>
        <taxon>Eurotiales</taxon>
        <taxon>Aspergillaceae</taxon>
        <taxon>Aspergillus</taxon>
        <taxon>Aspergillus subgen. Circumdati</taxon>
    </lineage>
</organism>
<dbReference type="AlphaFoldDB" id="A0A318ZM73"/>